<dbReference type="OrthoDB" id="1906820at2759"/>
<dbReference type="GO" id="GO:0004523">
    <property type="term" value="F:RNA-DNA hybrid ribonuclease activity"/>
    <property type="evidence" value="ECO:0007669"/>
    <property type="project" value="InterPro"/>
</dbReference>
<proteinExistence type="predicted"/>
<dbReference type="Proteomes" id="UP000631114">
    <property type="component" value="Unassembled WGS sequence"/>
</dbReference>
<comment type="caution">
    <text evidence="2">The sequence shown here is derived from an EMBL/GenBank/DDBJ whole genome shotgun (WGS) entry which is preliminary data.</text>
</comment>
<dbReference type="AlphaFoldDB" id="A0A835INJ2"/>
<evidence type="ECO:0000313" key="2">
    <source>
        <dbReference type="EMBL" id="KAF9619812.1"/>
    </source>
</evidence>
<protein>
    <recommendedName>
        <fullName evidence="1">RNase H type-1 domain-containing protein</fullName>
    </recommendedName>
</protein>
<feature type="domain" description="RNase H type-1" evidence="1">
    <location>
        <begin position="40"/>
        <end position="97"/>
    </location>
</feature>
<feature type="non-terminal residue" evidence="2">
    <location>
        <position position="1"/>
    </location>
</feature>
<gene>
    <name evidence="2" type="ORF">IFM89_009563</name>
</gene>
<evidence type="ECO:0000313" key="3">
    <source>
        <dbReference type="Proteomes" id="UP000631114"/>
    </source>
</evidence>
<organism evidence="2 3">
    <name type="scientific">Coptis chinensis</name>
    <dbReference type="NCBI Taxonomy" id="261450"/>
    <lineage>
        <taxon>Eukaryota</taxon>
        <taxon>Viridiplantae</taxon>
        <taxon>Streptophyta</taxon>
        <taxon>Embryophyta</taxon>
        <taxon>Tracheophyta</taxon>
        <taxon>Spermatophyta</taxon>
        <taxon>Magnoliopsida</taxon>
        <taxon>Ranunculales</taxon>
        <taxon>Ranunculaceae</taxon>
        <taxon>Coptidoideae</taxon>
        <taxon>Coptis</taxon>
    </lineage>
</organism>
<name>A0A835INJ2_9MAGN</name>
<dbReference type="InterPro" id="IPR002156">
    <property type="entry name" value="RNaseH_domain"/>
</dbReference>
<evidence type="ECO:0000259" key="1">
    <source>
        <dbReference type="Pfam" id="PF13456"/>
    </source>
</evidence>
<reference evidence="2 3" key="1">
    <citation type="submission" date="2020-10" db="EMBL/GenBank/DDBJ databases">
        <title>The Coptis chinensis genome and diversification of protoberbering-type alkaloids.</title>
        <authorList>
            <person name="Wang B."/>
            <person name="Shu S."/>
            <person name="Song C."/>
            <person name="Liu Y."/>
        </authorList>
    </citation>
    <scope>NUCLEOTIDE SEQUENCE [LARGE SCALE GENOMIC DNA]</scope>
    <source>
        <strain evidence="2">HL-2020</strain>
        <tissue evidence="2">Leaf</tissue>
    </source>
</reference>
<accession>A0A835INJ2</accession>
<keyword evidence="3" id="KW-1185">Reference proteome</keyword>
<sequence length="101" mass="11449">NYTSFIFEAIWMSRNDLIFNRIHPNIDQSVFMYKKMGGMVCEITQVVVWVGRQTSSARGSEILGAEMAIQFAMQQDWASVIIEGDAEQVTKVLNKESEPAD</sequence>
<dbReference type="EMBL" id="JADFTS010000002">
    <property type="protein sequence ID" value="KAF9619812.1"/>
    <property type="molecule type" value="Genomic_DNA"/>
</dbReference>
<dbReference type="Pfam" id="PF13456">
    <property type="entry name" value="RVT_3"/>
    <property type="match status" value="1"/>
</dbReference>
<dbReference type="GO" id="GO:0003676">
    <property type="term" value="F:nucleic acid binding"/>
    <property type="evidence" value="ECO:0007669"/>
    <property type="project" value="InterPro"/>
</dbReference>